<proteinExistence type="predicted"/>
<comment type="caution">
    <text evidence="2">The sequence shown here is derived from an EMBL/GenBank/DDBJ whole genome shotgun (WGS) entry which is preliminary data.</text>
</comment>
<protein>
    <recommendedName>
        <fullName evidence="4">DUF732 domain-containing protein</fullName>
    </recommendedName>
</protein>
<evidence type="ECO:0000313" key="3">
    <source>
        <dbReference type="Proteomes" id="UP001500822"/>
    </source>
</evidence>
<evidence type="ECO:0008006" key="4">
    <source>
        <dbReference type="Google" id="ProtNLM"/>
    </source>
</evidence>
<evidence type="ECO:0000256" key="1">
    <source>
        <dbReference type="SAM" id="MobiDB-lite"/>
    </source>
</evidence>
<accession>A0ABP8YY46</accession>
<gene>
    <name evidence="2" type="ORF">GCM10023217_09250</name>
</gene>
<feature type="region of interest" description="Disordered" evidence="1">
    <location>
        <begin position="47"/>
        <end position="117"/>
    </location>
</feature>
<sequence>MQVSTPRGDLRSDLEGSLSTMTGKFFRGVLGCAAIAAAAISLSACGDSSTANSPLDQDVTTTMISGSAPESGEPSSVSPSEAAASSSAAEAASKATSTLPATKPEKPSGGQADDSKLSEKDKDYLAALKRDDVAFLGDEDNNAALTWGYYVCDAKGKKTDPAMIKIYVSAGLGPSVKSDNEAGAKADKLIAAAEKNLC</sequence>
<dbReference type="EMBL" id="BAABIE010000003">
    <property type="protein sequence ID" value="GAA4742862.1"/>
    <property type="molecule type" value="Genomic_DNA"/>
</dbReference>
<evidence type="ECO:0000313" key="2">
    <source>
        <dbReference type="EMBL" id="GAA4742862.1"/>
    </source>
</evidence>
<name>A0ABP8YY46_9ACTN</name>
<reference evidence="3" key="1">
    <citation type="journal article" date="2019" name="Int. J. Syst. Evol. Microbiol.">
        <title>The Global Catalogue of Microorganisms (GCM) 10K type strain sequencing project: providing services to taxonomists for standard genome sequencing and annotation.</title>
        <authorList>
            <consortium name="The Broad Institute Genomics Platform"/>
            <consortium name="The Broad Institute Genome Sequencing Center for Infectious Disease"/>
            <person name="Wu L."/>
            <person name="Ma J."/>
        </authorList>
    </citation>
    <scope>NUCLEOTIDE SEQUENCE [LARGE SCALE GENOMIC DNA]</scope>
    <source>
        <strain evidence="3">JCM 18077</strain>
    </source>
</reference>
<dbReference type="Proteomes" id="UP001500822">
    <property type="component" value="Unassembled WGS sequence"/>
</dbReference>
<feature type="compositionally biased region" description="Polar residues" evidence="1">
    <location>
        <begin position="47"/>
        <end position="64"/>
    </location>
</feature>
<keyword evidence="3" id="KW-1185">Reference proteome</keyword>
<organism evidence="2 3">
    <name type="scientific">Gordonia alkaliphila</name>
    <dbReference type="NCBI Taxonomy" id="1053547"/>
    <lineage>
        <taxon>Bacteria</taxon>
        <taxon>Bacillati</taxon>
        <taxon>Actinomycetota</taxon>
        <taxon>Actinomycetes</taxon>
        <taxon>Mycobacteriales</taxon>
        <taxon>Gordoniaceae</taxon>
        <taxon>Gordonia</taxon>
    </lineage>
</organism>
<feature type="compositionally biased region" description="Low complexity" evidence="1">
    <location>
        <begin position="65"/>
        <end position="93"/>
    </location>
</feature>